<name>A0A7L4MQB3_GLAPT</name>
<feature type="transmembrane region" description="Helical" evidence="6">
    <location>
        <begin position="135"/>
        <end position="157"/>
    </location>
</feature>
<proteinExistence type="predicted"/>
<dbReference type="Pfam" id="PF11712">
    <property type="entry name" value="Vma12"/>
    <property type="match status" value="1"/>
</dbReference>
<evidence type="ECO:0000256" key="6">
    <source>
        <dbReference type="SAM" id="Phobius"/>
    </source>
</evidence>
<evidence type="ECO:0000313" key="8">
    <source>
        <dbReference type="Proteomes" id="UP000583049"/>
    </source>
</evidence>
<evidence type="ECO:0000256" key="2">
    <source>
        <dbReference type="ARBA" id="ARBA00022692"/>
    </source>
</evidence>
<evidence type="ECO:0000256" key="3">
    <source>
        <dbReference type="ARBA" id="ARBA00022824"/>
    </source>
</evidence>
<dbReference type="AlphaFoldDB" id="A0A7L4MQB3"/>
<comment type="caution">
    <text evidence="7">The sequence shown here is derived from an EMBL/GenBank/DDBJ whole genome shotgun (WGS) entry which is preliminary data.</text>
</comment>
<sequence>MASAVRAGRRLRQAVEGGELAGLPDGVRAELEEALASQGALVPFSVLRRLHAALREAGSPLYLHELLEGSEIHLPEVPVPPRNPELVARLERIKAKLANEEYRRMTRNITGQVRGLLHRLLNHLSPFSPVRSVKAVVITIFNFIVTVAAAFACTYLGSQYVFAETAARVLSAVIVASVVGLAELYVMVRTLEGDLGKL</sequence>
<evidence type="ECO:0000256" key="4">
    <source>
        <dbReference type="ARBA" id="ARBA00022989"/>
    </source>
</evidence>
<reference evidence="7 8" key="1">
    <citation type="submission" date="2019-09" db="EMBL/GenBank/DDBJ databases">
        <title>Bird 10,000 Genomes (B10K) Project - Family phase.</title>
        <authorList>
            <person name="Zhang G."/>
        </authorList>
    </citation>
    <scope>NUCLEOTIDE SEQUENCE [LARGE SCALE GENOMIC DNA]</scope>
    <source>
        <strain evidence="7">B10K-CU-031-08</strain>
        <tissue evidence="7">Muscle</tissue>
    </source>
</reference>
<keyword evidence="8" id="KW-1185">Reference proteome</keyword>
<dbReference type="GO" id="GO:0070072">
    <property type="term" value="P:vacuolar proton-transporting V-type ATPase complex assembly"/>
    <property type="evidence" value="ECO:0007669"/>
    <property type="project" value="InterPro"/>
</dbReference>
<dbReference type="Proteomes" id="UP000583049">
    <property type="component" value="Unassembled WGS sequence"/>
</dbReference>
<accession>A0A7L4MQB3</accession>
<dbReference type="InterPro" id="IPR021013">
    <property type="entry name" value="ATPase_Vma12"/>
</dbReference>
<dbReference type="EMBL" id="VWPO01006619">
    <property type="protein sequence ID" value="NXY79977.1"/>
    <property type="molecule type" value="Genomic_DNA"/>
</dbReference>
<comment type="subcellular location">
    <subcellularLocation>
        <location evidence="1">Endoplasmic reticulum membrane</location>
        <topology evidence="1">Multi-pass membrane protein</topology>
    </subcellularLocation>
</comment>
<dbReference type="PANTHER" id="PTHR31394:SF1">
    <property type="entry name" value="TRANSMEMBRANE PROTEIN 199"/>
    <property type="match status" value="1"/>
</dbReference>
<keyword evidence="4 6" id="KW-1133">Transmembrane helix</keyword>
<dbReference type="PANTHER" id="PTHR31394">
    <property type="entry name" value="TRANSMEMBRANE PROTEIN 199"/>
    <property type="match status" value="1"/>
</dbReference>
<feature type="transmembrane region" description="Helical" evidence="6">
    <location>
        <begin position="169"/>
        <end position="188"/>
    </location>
</feature>
<evidence type="ECO:0000256" key="5">
    <source>
        <dbReference type="ARBA" id="ARBA00023136"/>
    </source>
</evidence>
<keyword evidence="2 6" id="KW-0812">Transmembrane</keyword>
<evidence type="ECO:0000313" key="7">
    <source>
        <dbReference type="EMBL" id="NXY79977.1"/>
    </source>
</evidence>
<protein>
    <submittedName>
        <fullName evidence="7">TM199 protein</fullName>
    </submittedName>
</protein>
<dbReference type="GO" id="GO:0005789">
    <property type="term" value="C:endoplasmic reticulum membrane"/>
    <property type="evidence" value="ECO:0007669"/>
    <property type="project" value="UniProtKB-SubCell"/>
</dbReference>
<feature type="non-terminal residue" evidence="7">
    <location>
        <position position="198"/>
    </location>
</feature>
<keyword evidence="3" id="KW-0256">Endoplasmic reticulum</keyword>
<feature type="non-terminal residue" evidence="7">
    <location>
        <position position="1"/>
    </location>
</feature>
<gene>
    <name evidence="7" type="primary">Tmem199</name>
    <name evidence="7" type="ORF">GLAPRA_R11375</name>
</gene>
<keyword evidence="5 6" id="KW-0472">Membrane</keyword>
<organism evidence="7 8">
    <name type="scientific">Glareola pratincola</name>
    <name type="common">Collared pratincole</name>
    <name type="synonym">Hirundo pratincola</name>
    <dbReference type="NCBI Taxonomy" id="43316"/>
    <lineage>
        <taxon>Eukaryota</taxon>
        <taxon>Metazoa</taxon>
        <taxon>Chordata</taxon>
        <taxon>Craniata</taxon>
        <taxon>Vertebrata</taxon>
        <taxon>Euteleostomi</taxon>
        <taxon>Archelosauria</taxon>
        <taxon>Archosauria</taxon>
        <taxon>Dinosauria</taxon>
        <taxon>Saurischia</taxon>
        <taxon>Theropoda</taxon>
        <taxon>Coelurosauria</taxon>
        <taxon>Aves</taxon>
        <taxon>Neognathae</taxon>
        <taxon>Neoaves</taxon>
        <taxon>Charadriiformes</taxon>
        <taxon>Glareolidae</taxon>
        <taxon>Glareola</taxon>
    </lineage>
</organism>
<evidence type="ECO:0000256" key="1">
    <source>
        <dbReference type="ARBA" id="ARBA00004477"/>
    </source>
</evidence>